<evidence type="ECO:0000256" key="1">
    <source>
        <dbReference type="ARBA" id="ARBA00022491"/>
    </source>
</evidence>
<dbReference type="AlphaFoldDB" id="A0A4S3ZS46"/>
<dbReference type="Gene3D" id="1.10.357.10">
    <property type="entry name" value="Tetracycline Repressor, domain 2"/>
    <property type="match status" value="1"/>
</dbReference>
<gene>
    <name evidence="7" type="ORF">E6C50_14210</name>
</gene>
<feature type="domain" description="HTH tetR-type" evidence="6">
    <location>
        <begin position="1"/>
        <end position="59"/>
    </location>
</feature>
<feature type="DNA-binding region" description="H-T-H motif" evidence="5">
    <location>
        <begin position="22"/>
        <end position="41"/>
    </location>
</feature>
<dbReference type="InterPro" id="IPR001647">
    <property type="entry name" value="HTH_TetR"/>
</dbReference>
<reference evidence="7 8" key="1">
    <citation type="submission" date="2019-04" db="EMBL/GenBank/DDBJ databases">
        <title>Flavobacterium sp. nov. isolated from construction timber.</title>
        <authorList>
            <person name="Lin S.-Y."/>
            <person name="Chang C.-T."/>
            <person name="Young C.-C."/>
        </authorList>
    </citation>
    <scope>NUCLEOTIDE SEQUENCE [LARGE SCALE GENOMIC DNA]</scope>
    <source>
        <strain evidence="7 8">CC-CTC003</strain>
    </source>
</reference>
<evidence type="ECO:0000256" key="5">
    <source>
        <dbReference type="PROSITE-ProRule" id="PRU00335"/>
    </source>
</evidence>
<dbReference type="PANTHER" id="PTHR30055:SF175">
    <property type="entry name" value="HTH-TYPE TRANSCRIPTIONAL REPRESSOR KSTR2"/>
    <property type="match status" value="1"/>
</dbReference>
<dbReference type="InterPro" id="IPR009057">
    <property type="entry name" value="Homeodomain-like_sf"/>
</dbReference>
<comment type="caution">
    <text evidence="7">The sequence shown here is derived from an EMBL/GenBank/DDBJ whole genome shotgun (WGS) entry which is preliminary data.</text>
</comment>
<keyword evidence="4" id="KW-0804">Transcription</keyword>
<evidence type="ECO:0000256" key="4">
    <source>
        <dbReference type="ARBA" id="ARBA00023163"/>
    </source>
</evidence>
<protein>
    <submittedName>
        <fullName evidence="7">TetR/AcrR family transcriptional regulator</fullName>
    </submittedName>
</protein>
<dbReference type="SUPFAM" id="SSF46689">
    <property type="entry name" value="Homeodomain-like"/>
    <property type="match status" value="1"/>
</dbReference>
<dbReference type="PRINTS" id="PR00455">
    <property type="entry name" value="HTHTETR"/>
</dbReference>
<dbReference type="Proteomes" id="UP000307507">
    <property type="component" value="Unassembled WGS sequence"/>
</dbReference>
<evidence type="ECO:0000259" key="6">
    <source>
        <dbReference type="PROSITE" id="PS50977"/>
    </source>
</evidence>
<dbReference type="GO" id="GO:0000976">
    <property type="term" value="F:transcription cis-regulatory region binding"/>
    <property type="evidence" value="ECO:0007669"/>
    <property type="project" value="TreeGrafter"/>
</dbReference>
<accession>A0A4S3ZS46</accession>
<dbReference type="InterPro" id="IPR036271">
    <property type="entry name" value="Tet_transcr_reg_TetR-rel_C_sf"/>
</dbReference>
<dbReference type="InterPro" id="IPR050109">
    <property type="entry name" value="HTH-type_TetR-like_transc_reg"/>
</dbReference>
<evidence type="ECO:0000256" key="2">
    <source>
        <dbReference type="ARBA" id="ARBA00023015"/>
    </source>
</evidence>
<dbReference type="GO" id="GO:0003700">
    <property type="term" value="F:DNA-binding transcription factor activity"/>
    <property type="evidence" value="ECO:0007669"/>
    <property type="project" value="TreeGrafter"/>
</dbReference>
<evidence type="ECO:0000313" key="7">
    <source>
        <dbReference type="EMBL" id="THF48435.1"/>
    </source>
</evidence>
<sequence>MKNEILEKASDMFMNLGFKSVTMDDIASEMGISKKTIYEHYATKVELVKAATIFIFDKISSGIDQICAMGKNPIEELFDIKDYVQHTIKEENSSTIFQLQKYYPKIHDCLKSMQFEKMDTCVIDNLNRGKEAGLFRQEIDVEFIGRIYYTSAMSTMDIELFPEKMYTRKELDEKLLEYHVRGIATPKGIEILEKLLINQ</sequence>
<keyword evidence="8" id="KW-1185">Reference proteome</keyword>
<dbReference type="PROSITE" id="PS50977">
    <property type="entry name" value="HTH_TETR_2"/>
    <property type="match status" value="1"/>
</dbReference>
<organism evidence="7 8">
    <name type="scientific">Flavobacterium supellecticarium</name>
    <dbReference type="NCBI Taxonomy" id="2565924"/>
    <lineage>
        <taxon>Bacteria</taxon>
        <taxon>Pseudomonadati</taxon>
        <taxon>Bacteroidota</taxon>
        <taxon>Flavobacteriia</taxon>
        <taxon>Flavobacteriales</taxon>
        <taxon>Flavobacteriaceae</taxon>
        <taxon>Flavobacterium</taxon>
    </lineage>
</organism>
<keyword evidence="1" id="KW-0678">Repressor</keyword>
<dbReference type="SUPFAM" id="SSF48498">
    <property type="entry name" value="Tetracyclin repressor-like, C-terminal domain"/>
    <property type="match status" value="1"/>
</dbReference>
<keyword evidence="2" id="KW-0805">Transcription regulation</keyword>
<dbReference type="RefSeq" id="WP_136403897.1">
    <property type="nucleotide sequence ID" value="NZ_SSNZ01000008.1"/>
</dbReference>
<proteinExistence type="predicted"/>
<evidence type="ECO:0000313" key="8">
    <source>
        <dbReference type="Proteomes" id="UP000307507"/>
    </source>
</evidence>
<dbReference type="Pfam" id="PF00440">
    <property type="entry name" value="TetR_N"/>
    <property type="match status" value="1"/>
</dbReference>
<keyword evidence="3 5" id="KW-0238">DNA-binding</keyword>
<dbReference type="OrthoDB" id="881297at2"/>
<dbReference type="PANTHER" id="PTHR30055">
    <property type="entry name" value="HTH-TYPE TRANSCRIPTIONAL REGULATOR RUTR"/>
    <property type="match status" value="1"/>
</dbReference>
<name>A0A4S3ZS46_9FLAO</name>
<dbReference type="EMBL" id="SSNZ01000008">
    <property type="protein sequence ID" value="THF48435.1"/>
    <property type="molecule type" value="Genomic_DNA"/>
</dbReference>
<evidence type="ECO:0000256" key="3">
    <source>
        <dbReference type="ARBA" id="ARBA00023125"/>
    </source>
</evidence>